<evidence type="ECO:0000313" key="3">
    <source>
        <dbReference type="Proteomes" id="UP001262889"/>
    </source>
</evidence>
<evidence type="ECO:0000256" key="1">
    <source>
        <dbReference type="SAM" id="MobiDB-lite"/>
    </source>
</evidence>
<name>A0ABU3C7L9_9FLAO</name>
<comment type="caution">
    <text evidence="2">The sequence shown here is derived from an EMBL/GenBank/DDBJ whole genome shotgun (WGS) entry which is preliminary data.</text>
</comment>
<gene>
    <name evidence="2" type="ORF">RM553_05660</name>
</gene>
<feature type="compositionally biased region" description="Acidic residues" evidence="1">
    <location>
        <begin position="40"/>
        <end position="64"/>
    </location>
</feature>
<dbReference type="Proteomes" id="UP001262889">
    <property type="component" value="Unassembled WGS sequence"/>
</dbReference>
<accession>A0ABU3C7L9</accession>
<feature type="region of interest" description="Disordered" evidence="1">
    <location>
        <begin position="31"/>
        <end position="78"/>
    </location>
</feature>
<sequence>MRTQFTHFYRRSTYFACLLFISLLLINCSKDDDNPTPEVPDFEEEFDEVEDLPEVEDEDPEVTEPETGNVETSEETQAVVDDLGDDGEVSEETQEKLGAVETATESYSEGVKETAKNLNEEEVENILETEELEGDLAEVESGLEALPAEVTALLPEINYSADFDGRAAVANAALKIPDFGDKEVYAQAVNGSCQEQARDAYDTRIEELETQRDTQLATVDANYQRRLGEADTRYETRLAGLQEDRAAFKADLKGTAVNLLNAAAAAGEAGQEELAEQIQTLALLYTVKASKSLKEWFAEASALLVDFQEEEKAAALTIKETKEGEITSNFEARKATADAKLSAALANCHNQGSGN</sequence>
<protein>
    <submittedName>
        <fullName evidence="2">Uncharacterized protein</fullName>
    </submittedName>
</protein>
<dbReference type="RefSeq" id="WP_311533986.1">
    <property type="nucleotide sequence ID" value="NZ_JAVRHQ010000004.1"/>
</dbReference>
<reference evidence="2 3" key="1">
    <citation type="submission" date="2023-09" db="EMBL/GenBank/DDBJ databases">
        <authorList>
            <person name="Rey-Velasco X."/>
        </authorList>
    </citation>
    <scope>NUCLEOTIDE SEQUENCE [LARGE SCALE GENOMIC DNA]</scope>
    <source>
        <strain evidence="2 3">F363</strain>
    </source>
</reference>
<evidence type="ECO:0000313" key="2">
    <source>
        <dbReference type="EMBL" id="MDT0642314.1"/>
    </source>
</evidence>
<organism evidence="2 3">
    <name type="scientific">Autumnicola tepida</name>
    <dbReference type="NCBI Taxonomy" id="3075595"/>
    <lineage>
        <taxon>Bacteria</taxon>
        <taxon>Pseudomonadati</taxon>
        <taxon>Bacteroidota</taxon>
        <taxon>Flavobacteriia</taxon>
        <taxon>Flavobacteriales</taxon>
        <taxon>Flavobacteriaceae</taxon>
        <taxon>Autumnicola</taxon>
    </lineage>
</organism>
<dbReference type="EMBL" id="JAVRHQ010000004">
    <property type="protein sequence ID" value="MDT0642314.1"/>
    <property type="molecule type" value="Genomic_DNA"/>
</dbReference>
<proteinExistence type="predicted"/>
<keyword evidence="3" id="KW-1185">Reference proteome</keyword>